<dbReference type="PANTHER" id="PTHR42760:SF123">
    <property type="entry name" value="OXIDOREDUCTASE"/>
    <property type="match status" value="1"/>
</dbReference>
<comment type="similarity">
    <text evidence="1">Belongs to the short-chain dehydrogenases/reductases (SDR) family.</text>
</comment>
<dbReference type="PRINTS" id="PR00080">
    <property type="entry name" value="SDRFAMILY"/>
</dbReference>
<dbReference type="SUPFAM" id="SSF51735">
    <property type="entry name" value="NAD(P)-binding Rossmann-fold domains"/>
    <property type="match status" value="1"/>
</dbReference>
<dbReference type="GO" id="GO:0030497">
    <property type="term" value="P:fatty acid elongation"/>
    <property type="evidence" value="ECO:0007669"/>
    <property type="project" value="TreeGrafter"/>
</dbReference>
<dbReference type="OrthoDB" id="7375193at2"/>
<feature type="domain" description="Ketoreductase" evidence="2">
    <location>
        <begin position="7"/>
        <end position="190"/>
    </location>
</feature>
<dbReference type="SMART" id="SM00822">
    <property type="entry name" value="PKS_KR"/>
    <property type="match status" value="1"/>
</dbReference>
<sequence>MSKLQGRIAMVTGAAAGIGFATATLLAREGATVILTDIDEAGGAAAAAALPGGLFLAHDVASEASWQAVMAEVTARFGRLDILVNNAGIQLTRGLEETSLDDWHRVMSVNADSAFLGTRTAIGLMKGTGGGSIVNLSSTFGIIADGLNAAYCASKAAVRHFTKAAALYCADRGYGIRVNSVHPGLAWTPMLEREIVDVAAERGLSDTSSVRAEWNRICPLGVGTAEDIAEGILYLASDASKYVTGSELVIDGGHIIR</sequence>
<dbReference type="AlphaFoldDB" id="A0A317EIT7"/>
<dbReference type="InterPro" id="IPR020904">
    <property type="entry name" value="Sc_DH/Rdtase_CS"/>
</dbReference>
<protein>
    <submittedName>
        <fullName evidence="3">3-beta hydroxysteroid dehydrogenase</fullName>
    </submittedName>
</protein>
<comment type="caution">
    <text evidence="3">The sequence shown here is derived from an EMBL/GenBank/DDBJ whole genome shotgun (WGS) entry which is preliminary data.</text>
</comment>
<dbReference type="PRINTS" id="PR00081">
    <property type="entry name" value="GDHRDH"/>
</dbReference>
<evidence type="ECO:0000256" key="1">
    <source>
        <dbReference type="ARBA" id="ARBA00006484"/>
    </source>
</evidence>
<dbReference type="EMBL" id="QGLE01000002">
    <property type="protein sequence ID" value="PWR25155.1"/>
    <property type="molecule type" value="Genomic_DNA"/>
</dbReference>
<dbReference type="PROSITE" id="PS00061">
    <property type="entry name" value="ADH_SHORT"/>
    <property type="match status" value="1"/>
</dbReference>
<accession>A0A317EIT7</accession>
<name>A0A317EIT7_9PROT</name>
<dbReference type="FunFam" id="3.40.50.720:FF:000084">
    <property type="entry name" value="Short-chain dehydrogenase reductase"/>
    <property type="match status" value="1"/>
</dbReference>
<dbReference type="Gene3D" id="3.40.50.720">
    <property type="entry name" value="NAD(P)-binding Rossmann-like Domain"/>
    <property type="match status" value="1"/>
</dbReference>
<dbReference type="Pfam" id="PF13561">
    <property type="entry name" value="adh_short_C2"/>
    <property type="match status" value="1"/>
</dbReference>
<gene>
    <name evidence="3" type="ORF">DKG74_05160</name>
</gene>
<evidence type="ECO:0000259" key="2">
    <source>
        <dbReference type="SMART" id="SM00822"/>
    </source>
</evidence>
<proteinExistence type="inferred from homology"/>
<dbReference type="PANTHER" id="PTHR42760">
    <property type="entry name" value="SHORT-CHAIN DEHYDROGENASES/REDUCTASES FAMILY MEMBER"/>
    <property type="match status" value="1"/>
</dbReference>
<evidence type="ECO:0000313" key="3">
    <source>
        <dbReference type="EMBL" id="PWR25155.1"/>
    </source>
</evidence>
<keyword evidence="4" id="KW-1185">Reference proteome</keyword>
<dbReference type="NCBIfam" id="NF005559">
    <property type="entry name" value="PRK07231.1"/>
    <property type="match status" value="1"/>
</dbReference>
<dbReference type="GO" id="GO:0016616">
    <property type="term" value="F:oxidoreductase activity, acting on the CH-OH group of donors, NAD or NADP as acceptor"/>
    <property type="evidence" value="ECO:0007669"/>
    <property type="project" value="TreeGrafter"/>
</dbReference>
<dbReference type="Proteomes" id="UP000245461">
    <property type="component" value="Unassembled WGS sequence"/>
</dbReference>
<evidence type="ECO:0000313" key="4">
    <source>
        <dbReference type="Proteomes" id="UP000245461"/>
    </source>
</evidence>
<reference evidence="3 4" key="1">
    <citation type="submission" date="2018-05" db="EMBL/GenBank/DDBJ databases">
        <title>Zavarzinia sp. HR-AS.</title>
        <authorList>
            <person name="Lee Y."/>
            <person name="Jeon C.O."/>
        </authorList>
    </citation>
    <scope>NUCLEOTIDE SEQUENCE [LARGE SCALE GENOMIC DNA]</scope>
    <source>
        <strain evidence="3 4">HR-AS</strain>
    </source>
</reference>
<dbReference type="InterPro" id="IPR002347">
    <property type="entry name" value="SDR_fam"/>
</dbReference>
<dbReference type="InterPro" id="IPR057326">
    <property type="entry name" value="KR_dom"/>
</dbReference>
<dbReference type="RefSeq" id="WP_109903315.1">
    <property type="nucleotide sequence ID" value="NZ_QGLE01000002.1"/>
</dbReference>
<organism evidence="3 4">
    <name type="scientific">Zavarzinia aquatilis</name>
    <dbReference type="NCBI Taxonomy" id="2211142"/>
    <lineage>
        <taxon>Bacteria</taxon>
        <taxon>Pseudomonadati</taxon>
        <taxon>Pseudomonadota</taxon>
        <taxon>Alphaproteobacteria</taxon>
        <taxon>Rhodospirillales</taxon>
        <taxon>Zavarziniaceae</taxon>
        <taxon>Zavarzinia</taxon>
    </lineage>
</organism>
<dbReference type="InterPro" id="IPR036291">
    <property type="entry name" value="NAD(P)-bd_dom_sf"/>
</dbReference>